<sequence length="478" mass="52555">MRRKKKKIKIKKSNKEFLVIMYLFLAVFLSMMIYFVYFQVCKSESFINSPYNSLQDLFSDHVIRGDIVSADGKVLATTKVSADGTQTRSYPQGRMFAHAVGYAVNGKAGLENQENFSLLRSHEFFLKRIADDISDKKAQGDTVVTTLDAQIQQVAYKSLGNYQGAVIVMEPDTGKIIAMVSKPDYDPNTVKKDWSSLTAEGSTVLYNRATQGKYAPGSVFKILTTLEYYRENPSAYDQYAFDCSGSISVDGQTIHCAGNKHHGQETLKSSFSNSCNSSFANISLSLNREKFKQTCDSMLFNQNLPIAFESGKSSFSLNKNDSNAMAMETGIGQGKTLVSPLHMALIASAVDHDGILMRPYLVDHIQNDSGVEVSSNKPKTYATLMTETEAGLLQQYMRAVVTDGTGRKLSGQSYEASGKTGTAQVSDTSDQTNAWFVGYAKKDGYKDIAIAVVVENSGAGSTYAVPVAKNVFDVYFNR</sequence>
<dbReference type="GO" id="GO:0071972">
    <property type="term" value="F:peptidoglycan L,D-transpeptidase activity"/>
    <property type="evidence" value="ECO:0007669"/>
    <property type="project" value="TreeGrafter"/>
</dbReference>
<dbReference type="InterPro" id="IPR001460">
    <property type="entry name" value="PCN-bd_Tpept"/>
</dbReference>
<dbReference type="GO" id="GO:0008658">
    <property type="term" value="F:penicillin binding"/>
    <property type="evidence" value="ECO:0007669"/>
    <property type="project" value="InterPro"/>
</dbReference>
<proteinExistence type="predicted"/>
<feature type="domain" description="Penicillin binding protein A dimerisation" evidence="3">
    <location>
        <begin position="64"/>
        <end position="143"/>
    </location>
</feature>
<keyword evidence="1" id="KW-0812">Transmembrane</keyword>
<evidence type="ECO:0000313" key="4">
    <source>
        <dbReference type="EMBL" id="CUM76776.1"/>
    </source>
</evidence>
<name>A0A173RGC3_9FIRM</name>
<dbReference type="SUPFAM" id="SSF56601">
    <property type="entry name" value="beta-lactamase/transpeptidase-like"/>
    <property type="match status" value="1"/>
</dbReference>
<dbReference type="PANTHER" id="PTHR30627">
    <property type="entry name" value="PEPTIDOGLYCAN D,D-TRANSPEPTIDASE"/>
    <property type="match status" value="1"/>
</dbReference>
<dbReference type="GO" id="GO:0071555">
    <property type="term" value="P:cell wall organization"/>
    <property type="evidence" value="ECO:0007669"/>
    <property type="project" value="TreeGrafter"/>
</dbReference>
<keyword evidence="1" id="KW-0472">Membrane</keyword>
<dbReference type="Gene3D" id="3.40.710.10">
    <property type="entry name" value="DD-peptidase/beta-lactamase superfamily"/>
    <property type="match status" value="1"/>
</dbReference>
<dbReference type="Proteomes" id="UP000095495">
    <property type="component" value="Unassembled WGS sequence"/>
</dbReference>
<feature type="domain" description="Penicillin-binding protein transpeptidase" evidence="2">
    <location>
        <begin position="164"/>
        <end position="472"/>
    </location>
</feature>
<gene>
    <name evidence="4" type="primary">pbpA_1</name>
    <name evidence="4" type="ORF">ERS852420_00540</name>
</gene>
<dbReference type="RefSeq" id="WP_242853271.1">
    <property type="nucleotide sequence ID" value="NZ_CYXV01000002.1"/>
</dbReference>
<keyword evidence="1" id="KW-1133">Transmembrane helix</keyword>
<dbReference type="AlphaFoldDB" id="A0A173RGC3"/>
<protein>
    <submittedName>
        <fullName evidence="4">Penicillin-binding protein A</fullName>
    </submittedName>
</protein>
<dbReference type="InterPro" id="IPR012338">
    <property type="entry name" value="Beta-lactam/transpept-like"/>
</dbReference>
<feature type="transmembrane region" description="Helical" evidence="1">
    <location>
        <begin position="20"/>
        <end position="40"/>
    </location>
</feature>
<dbReference type="EMBL" id="CYXV01000002">
    <property type="protein sequence ID" value="CUM76776.1"/>
    <property type="molecule type" value="Genomic_DNA"/>
</dbReference>
<accession>A0A173RGC3</accession>
<dbReference type="GO" id="GO:0005886">
    <property type="term" value="C:plasma membrane"/>
    <property type="evidence" value="ECO:0007669"/>
    <property type="project" value="TreeGrafter"/>
</dbReference>
<organism evidence="4 5">
    <name type="scientific">Roseburia faecis</name>
    <dbReference type="NCBI Taxonomy" id="301302"/>
    <lineage>
        <taxon>Bacteria</taxon>
        <taxon>Bacillati</taxon>
        <taxon>Bacillota</taxon>
        <taxon>Clostridia</taxon>
        <taxon>Lachnospirales</taxon>
        <taxon>Lachnospiraceae</taxon>
        <taxon>Roseburia</taxon>
    </lineage>
</organism>
<evidence type="ECO:0000313" key="5">
    <source>
        <dbReference type="Proteomes" id="UP000095495"/>
    </source>
</evidence>
<reference evidence="4 5" key="1">
    <citation type="submission" date="2015-09" db="EMBL/GenBank/DDBJ databases">
        <authorList>
            <consortium name="Pathogen Informatics"/>
        </authorList>
    </citation>
    <scope>NUCLEOTIDE SEQUENCE [LARGE SCALE GENOMIC DNA]</scope>
    <source>
        <strain evidence="4 5">2789STDY5608863</strain>
    </source>
</reference>
<evidence type="ECO:0000259" key="2">
    <source>
        <dbReference type="Pfam" id="PF00905"/>
    </source>
</evidence>
<dbReference type="InterPro" id="IPR050515">
    <property type="entry name" value="Beta-lactam/transpept"/>
</dbReference>
<evidence type="ECO:0000259" key="3">
    <source>
        <dbReference type="Pfam" id="PF21922"/>
    </source>
</evidence>
<dbReference type="PANTHER" id="PTHR30627:SF24">
    <property type="entry name" value="PENICILLIN-BINDING PROTEIN 4B"/>
    <property type="match status" value="1"/>
</dbReference>
<dbReference type="Pfam" id="PF00905">
    <property type="entry name" value="Transpeptidase"/>
    <property type="match status" value="1"/>
</dbReference>
<dbReference type="InterPro" id="IPR054120">
    <property type="entry name" value="PBPA_dimer"/>
</dbReference>
<dbReference type="Gene3D" id="3.90.1310.10">
    <property type="entry name" value="Penicillin-binding protein 2a (Domain 2)"/>
    <property type="match status" value="1"/>
</dbReference>
<dbReference type="Pfam" id="PF21922">
    <property type="entry name" value="PBP_dimer_2"/>
    <property type="match status" value="1"/>
</dbReference>
<evidence type="ECO:0000256" key="1">
    <source>
        <dbReference type="SAM" id="Phobius"/>
    </source>
</evidence>